<protein>
    <recommendedName>
        <fullName evidence="3">Enolase C-terminal domain-like</fullName>
    </recommendedName>
</protein>
<accession>A0A7D5GNV3</accession>
<name>A0A7D5GNV3_9EURY</name>
<gene>
    <name evidence="1" type="ORF">HUG10_16120</name>
</gene>
<proteinExistence type="predicted"/>
<reference evidence="1 2" key="1">
    <citation type="submission" date="2020-07" db="EMBL/GenBank/DDBJ databases">
        <title>Gai3-2, isolated from salt lake.</title>
        <authorList>
            <person name="Cui H."/>
            <person name="Shi X."/>
        </authorList>
    </citation>
    <scope>NUCLEOTIDE SEQUENCE [LARGE SCALE GENOMIC DNA]</scope>
    <source>
        <strain evidence="1 2">Gai3-2</strain>
    </source>
</reference>
<dbReference type="Proteomes" id="UP000509750">
    <property type="component" value="Chromosome"/>
</dbReference>
<dbReference type="AlphaFoldDB" id="A0A7D5GNV3"/>
<dbReference type="Gene3D" id="3.20.20.120">
    <property type="entry name" value="Enolase-like C-terminal domain"/>
    <property type="match status" value="1"/>
</dbReference>
<dbReference type="InterPro" id="IPR036849">
    <property type="entry name" value="Enolase-like_C_sf"/>
</dbReference>
<dbReference type="KEGG" id="halg:HUG10_16120"/>
<sequence>MTISVSTTTFHVIDLETRMPFHFGNVEVTEIPKLFLRVETDVDGATQEGIATGGLIPGWFYKDPEMSLDEGIQNMVAVFQSAADIARNLDPEPTAFAFWRSLYEAQREWASDTSFPPLLWSYGVSLVEQAVIDAVCRETNTTFASAVRENLLGIDLGSVYDELAPFKPKELLPERPRRATAVRHTVGLDDPLTNPELVDSRPDDGLPLTLAEYVREDGVNHFKIKLSADPETDRDRLARIGEVLANLDVDDYLCTVDANEGYDSAEDFKHQWSDHMSEPALRAIFDRLEYVEQPLPRDEAFTPETRELFLGWDDAPPIIIDESDGRIDSTGTALEYGYAGTSHKNCKGVFKGIINACLIAHRNQTDAERQYVICAEDLTTVGPVELLQDFAVTATIGADHVERNGHHYFRGLHSFPKKIQETVLAVHGDLYRHHSDGFATLDIDGGTVDLNTTVDAPFGVAPLYDTSQFAPLNTWLSERNG</sequence>
<dbReference type="SUPFAM" id="SSF51604">
    <property type="entry name" value="Enolase C-terminal domain-like"/>
    <property type="match status" value="1"/>
</dbReference>
<organism evidence="1 2">
    <name type="scientific">Halorarum halophilum</name>
    <dbReference type="NCBI Taxonomy" id="2743090"/>
    <lineage>
        <taxon>Archaea</taxon>
        <taxon>Methanobacteriati</taxon>
        <taxon>Methanobacteriota</taxon>
        <taxon>Stenosarchaea group</taxon>
        <taxon>Halobacteria</taxon>
        <taxon>Halobacteriales</taxon>
        <taxon>Haloferacaceae</taxon>
        <taxon>Halorarum</taxon>
    </lineage>
</organism>
<evidence type="ECO:0000313" key="1">
    <source>
        <dbReference type="EMBL" id="QLG29544.1"/>
    </source>
</evidence>
<evidence type="ECO:0000313" key="2">
    <source>
        <dbReference type="Proteomes" id="UP000509750"/>
    </source>
</evidence>
<keyword evidence="2" id="KW-1185">Reference proteome</keyword>
<dbReference type="EMBL" id="CP058529">
    <property type="protein sequence ID" value="QLG29544.1"/>
    <property type="molecule type" value="Genomic_DNA"/>
</dbReference>
<evidence type="ECO:0008006" key="3">
    <source>
        <dbReference type="Google" id="ProtNLM"/>
    </source>
</evidence>